<dbReference type="InterPro" id="IPR016181">
    <property type="entry name" value="Acyl_CoA_acyltransferase"/>
</dbReference>
<feature type="domain" description="N-acetyltransferase" evidence="3">
    <location>
        <begin position="7"/>
        <end position="162"/>
    </location>
</feature>
<name>A0A5M9QQU1_9HELI</name>
<accession>A0A5M9QQU1</accession>
<dbReference type="RefSeq" id="WP_150337118.1">
    <property type="nucleotide sequence ID" value="NZ_JAERIX010000055.1"/>
</dbReference>
<dbReference type="SUPFAM" id="SSF55729">
    <property type="entry name" value="Acyl-CoA N-acyltransferases (Nat)"/>
    <property type="match status" value="1"/>
</dbReference>
<dbReference type="Pfam" id="PF00583">
    <property type="entry name" value="Acetyltransf_1"/>
    <property type="match status" value="1"/>
</dbReference>
<evidence type="ECO:0000259" key="3">
    <source>
        <dbReference type="PROSITE" id="PS51186"/>
    </source>
</evidence>
<dbReference type="InterPro" id="IPR000182">
    <property type="entry name" value="GNAT_dom"/>
</dbReference>
<protein>
    <submittedName>
        <fullName evidence="4">GNAT family N-acetyltransferase</fullName>
    </submittedName>
</protein>
<dbReference type="Gene3D" id="3.40.630.30">
    <property type="match status" value="1"/>
</dbReference>
<keyword evidence="2" id="KW-0012">Acyltransferase</keyword>
<dbReference type="GO" id="GO:0016747">
    <property type="term" value="F:acyltransferase activity, transferring groups other than amino-acyl groups"/>
    <property type="evidence" value="ECO:0007669"/>
    <property type="project" value="InterPro"/>
</dbReference>
<evidence type="ECO:0000313" key="4">
    <source>
        <dbReference type="EMBL" id="KAA8710082.1"/>
    </source>
</evidence>
<comment type="caution">
    <text evidence="4">The sequence shown here is derived from an EMBL/GenBank/DDBJ whole genome shotgun (WGS) entry which is preliminary data.</text>
</comment>
<keyword evidence="1 4" id="KW-0808">Transferase</keyword>
<dbReference type="CDD" id="cd04301">
    <property type="entry name" value="NAT_SF"/>
    <property type="match status" value="1"/>
</dbReference>
<evidence type="ECO:0000313" key="5">
    <source>
        <dbReference type="Proteomes" id="UP000323707"/>
    </source>
</evidence>
<dbReference type="InterPro" id="IPR050832">
    <property type="entry name" value="Bact_Acetyltransf"/>
</dbReference>
<organism evidence="4 5">
    <name type="scientific">Helicobacter canis</name>
    <dbReference type="NCBI Taxonomy" id="29419"/>
    <lineage>
        <taxon>Bacteria</taxon>
        <taxon>Pseudomonadati</taxon>
        <taxon>Campylobacterota</taxon>
        <taxon>Epsilonproteobacteria</taxon>
        <taxon>Campylobacterales</taxon>
        <taxon>Helicobacteraceae</taxon>
        <taxon>Helicobacter</taxon>
    </lineage>
</organism>
<dbReference type="AlphaFoldDB" id="A0A5M9QQU1"/>
<dbReference type="PANTHER" id="PTHR43877">
    <property type="entry name" value="AMINOALKYLPHOSPHONATE N-ACETYLTRANSFERASE-RELATED-RELATED"/>
    <property type="match status" value="1"/>
</dbReference>
<dbReference type="EMBL" id="VXKE01000010">
    <property type="protein sequence ID" value="KAA8710082.1"/>
    <property type="molecule type" value="Genomic_DNA"/>
</dbReference>
<evidence type="ECO:0000256" key="2">
    <source>
        <dbReference type="ARBA" id="ARBA00023315"/>
    </source>
</evidence>
<dbReference type="PROSITE" id="PS51186">
    <property type="entry name" value="GNAT"/>
    <property type="match status" value="1"/>
</dbReference>
<sequence length="165" mass="18467">MSILANLLIRPMHIDDYEQVATLWQHIDGFYIRSIDDSKDGIARFLARNPNTSVVAVIKDNDSGAERIIGSILCGHDGRYGSLYHVCVHKDFRQMGIGSQMVEAALNALKKEQISSISLIAFSENTIGNAFWKKQGWASKPNANRYEFSLNPANISHKIHDPNPK</sequence>
<dbReference type="Proteomes" id="UP000323707">
    <property type="component" value="Unassembled WGS sequence"/>
</dbReference>
<reference evidence="4 5" key="1">
    <citation type="submission" date="2019-09" db="EMBL/GenBank/DDBJ databases">
        <title>Draft genome sequence of various Type strains from the CCUG.</title>
        <authorList>
            <person name="Pineiro-Iglesias B."/>
            <person name="Tunovic T."/>
            <person name="Unosson C."/>
            <person name="Inganas E."/>
            <person name="Ohlen M."/>
            <person name="Cardew S."/>
            <person name="Jensie-Markopoulos S."/>
            <person name="Salva-Serra F."/>
            <person name="Jaen-Luchoro D."/>
            <person name="Karlsson R."/>
            <person name="Svensson-Stadler L."/>
            <person name="Chun J."/>
            <person name="Moore E."/>
        </authorList>
    </citation>
    <scope>NUCLEOTIDE SEQUENCE [LARGE SCALE GENOMIC DNA]</scope>
    <source>
        <strain evidence="4 5">CCUG 32756T</strain>
    </source>
</reference>
<proteinExistence type="predicted"/>
<evidence type="ECO:0000256" key="1">
    <source>
        <dbReference type="ARBA" id="ARBA00022679"/>
    </source>
</evidence>
<gene>
    <name evidence="4" type="ORF">F4V45_03680</name>
</gene>